<dbReference type="AlphaFoldDB" id="A0A075MU05"/>
<accession>A0A075MU05</accession>
<evidence type="ECO:0000313" key="2">
    <source>
        <dbReference type="EMBL" id="AIF84638.1"/>
    </source>
</evidence>
<dbReference type="KEGG" id="nev:NTE_02595"/>
<gene>
    <name evidence="2" type="ORF">NTE_02595</name>
</gene>
<dbReference type="OrthoDB" id="378113at2157"/>
<name>A0A075MU05_9ARCH</name>
<dbReference type="InterPro" id="IPR025847">
    <property type="entry name" value="MEDS_domain"/>
</dbReference>
<protein>
    <submittedName>
        <fullName evidence="2">MEDS: MEthanogen/methylotroph, DcmR Sensory domain</fullName>
    </submittedName>
</protein>
<keyword evidence="3" id="KW-1185">Reference proteome</keyword>
<evidence type="ECO:0000259" key="1">
    <source>
        <dbReference type="Pfam" id="PF14417"/>
    </source>
</evidence>
<dbReference type="Proteomes" id="UP000028194">
    <property type="component" value="Chromosome"/>
</dbReference>
<reference evidence="2 3" key="1">
    <citation type="journal article" date="2014" name="PLoS ONE">
        <title>Genome Sequence of Candidatus Nitrososphaera evergladensis from Group I.1b Enriched from Everglades Soil Reveals Novel Genomic Features of the Ammonia-Oxidizing Archaea.</title>
        <authorList>
            <person name="Zhalnina K.V."/>
            <person name="Dias R."/>
            <person name="Leonard M.T."/>
            <person name="Dorr de Quadros P."/>
            <person name="Camargo F.A."/>
            <person name="Drew J.C."/>
            <person name="Farmerie W.G."/>
            <person name="Daroub S.H."/>
            <person name="Triplett E.W."/>
        </authorList>
    </citation>
    <scope>NUCLEOTIDE SEQUENCE [LARGE SCALE GENOMIC DNA]</scope>
    <source>
        <strain evidence="2 3">SR1</strain>
    </source>
</reference>
<organism evidence="2 3">
    <name type="scientific">Candidatus Nitrososphaera evergladensis SR1</name>
    <dbReference type="NCBI Taxonomy" id="1459636"/>
    <lineage>
        <taxon>Archaea</taxon>
        <taxon>Nitrososphaerota</taxon>
        <taxon>Nitrososphaeria</taxon>
        <taxon>Nitrososphaerales</taxon>
        <taxon>Nitrososphaeraceae</taxon>
        <taxon>Nitrososphaera</taxon>
    </lineage>
</organism>
<evidence type="ECO:0000313" key="3">
    <source>
        <dbReference type="Proteomes" id="UP000028194"/>
    </source>
</evidence>
<feature type="domain" description="MEDS" evidence="1">
    <location>
        <begin position="114"/>
        <end position="271"/>
    </location>
</feature>
<dbReference type="EMBL" id="CP007174">
    <property type="protein sequence ID" value="AIF84638.1"/>
    <property type="molecule type" value="Genomic_DNA"/>
</dbReference>
<dbReference type="RefSeq" id="WP_148701173.1">
    <property type="nucleotide sequence ID" value="NZ_CP007174.1"/>
</dbReference>
<dbReference type="Pfam" id="PF14417">
    <property type="entry name" value="MEDS"/>
    <property type="match status" value="1"/>
</dbReference>
<proteinExistence type="predicted"/>
<sequence length="288" mass="32206">MLTRKAADAIEDSLTDFLGAEVWRVLRNKLDCSCGVRLDNILERSTAVKFAQALNEMLPPAAPFILDKVSARLMHDFPRIRDADQLSNFLHVVNEVRRRYDGANVLSGLENHQHVALVYRSENDFSKILSSFCAAGAKKNRLNVLVCPEELQEHAKALMANASLAEASSSLSQQQQQQQQSQQNLVMLDCTKLDVGKTQMRTSMESTLRSVCKAAAREKKSGLNVLGLCPSHLLAHENYLNCMALEDAWEDLVSTVGLPVSLVCPYMWDPCIPESRLEQNHNHGVRYL</sequence>
<dbReference type="GeneID" id="41598288"/>
<dbReference type="HOGENOM" id="CLU_965062_0_0_2"/>
<dbReference type="eggNOG" id="arCOG02358">
    <property type="taxonomic scope" value="Archaea"/>
</dbReference>